<dbReference type="PANTHER" id="PTHR43685">
    <property type="entry name" value="GLYCOSYLTRANSFERASE"/>
    <property type="match status" value="1"/>
</dbReference>
<dbReference type="PANTHER" id="PTHR43685:SF2">
    <property type="entry name" value="GLYCOSYLTRANSFERASE 2-LIKE DOMAIN-CONTAINING PROTEIN"/>
    <property type="match status" value="1"/>
</dbReference>
<dbReference type="Proteomes" id="UP000176700">
    <property type="component" value="Unassembled WGS sequence"/>
</dbReference>
<name>A0A1G2FXA6_9BACT</name>
<dbReference type="Gene3D" id="3.90.550.10">
    <property type="entry name" value="Spore Coat Polysaccharide Biosynthesis Protein SpsA, Chain A"/>
    <property type="match status" value="1"/>
</dbReference>
<dbReference type="EMBL" id="MHNI01000014">
    <property type="protein sequence ID" value="OGZ42709.1"/>
    <property type="molecule type" value="Genomic_DNA"/>
</dbReference>
<dbReference type="InterPro" id="IPR029044">
    <property type="entry name" value="Nucleotide-diphossugar_trans"/>
</dbReference>
<evidence type="ECO:0000313" key="4">
    <source>
        <dbReference type="Proteomes" id="UP000176700"/>
    </source>
</evidence>
<feature type="transmembrane region" description="Helical" evidence="1">
    <location>
        <begin position="272"/>
        <end position="297"/>
    </location>
</feature>
<accession>A0A1G2FXA6</accession>
<sequence length="308" mass="36050">MRTLKQPKVSILLPSYNRAYLLPFTIENILEQTWKDWELIIVDDGSLDNTDEVIKNFDDRRITYIKHQVNAGEAAARNTALAAARGEYIANQDSDDEWFPEKLEEEVYLLDRSPARVGAVYSSFHKTLFDGSEEIVPSAIHHQKEGNLVNTFLRSDFYITGQALLIKKECYKNVGGYDEKLRVLNDAEFLIRLASQYEFVHNPHVRVRIKRFEDSISRNFKMRLVSREYILHKHEDLFKKFPDSFARYSYRIGHTHALLGNTDKARMYLRKAFVFSPLHIKYIAAFLLSLTASSWLYRTLGRLKTKWM</sequence>
<comment type="caution">
    <text evidence="3">The sequence shown here is derived from an EMBL/GenBank/DDBJ whole genome shotgun (WGS) entry which is preliminary data.</text>
</comment>
<feature type="domain" description="Glycosyltransferase 2-like" evidence="2">
    <location>
        <begin position="10"/>
        <end position="143"/>
    </location>
</feature>
<organism evidence="3 4">
    <name type="scientific">Candidatus Ryanbacteria bacterium RIFCSPHIGHO2_01_45_13</name>
    <dbReference type="NCBI Taxonomy" id="1802112"/>
    <lineage>
        <taxon>Bacteria</taxon>
        <taxon>Candidatus Ryaniibacteriota</taxon>
    </lineage>
</organism>
<evidence type="ECO:0000259" key="2">
    <source>
        <dbReference type="Pfam" id="PF00535"/>
    </source>
</evidence>
<proteinExistence type="predicted"/>
<evidence type="ECO:0000313" key="3">
    <source>
        <dbReference type="EMBL" id="OGZ42709.1"/>
    </source>
</evidence>
<keyword evidence="1" id="KW-1133">Transmembrane helix</keyword>
<gene>
    <name evidence="3" type="ORF">A2W41_03130</name>
</gene>
<evidence type="ECO:0000256" key="1">
    <source>
        <dbReference type="SAM" id="Phobius"/>
    </source>
</evidence>
<dbReference type="InterPro" id="IPR050834">
    <property type="entry name" value="Glycosyltransf_2"/>
</dbReference>
<protein>
    <recommendedName>
        <fullName evidence="2">Glycosyltransferase 2-like domain-containing protein</fullName>
    </recommendedName>
</protein>
<dbReference type="InterPro" id="IPR001173">
    <property type="entry name" value="Glyco_trans_2-like"/>
</dbReference>
<keyword evidence="1" id="KW-0812">Transmembrane</keyword>
<dbReference type="Pfam" id="PF00535">
    <property type="entry name" value="Glycos_transf_2"/>
    <property type="match status" value="1"/>
</dbReference>
<keyword evidence="1" id="KW-0472">Membrane</keyword>
<dbReference type="SUPFAM" id="SSF53448">
    <property type="entry name" value="Nucleotide-diphospho-sugar transferases"/>
    <property type="match status" value="1"/>
</dbReference>
<reference evidence="3 4" key="1">
    <citation type="journal article" date="2016" name="Nat. Commun.">
        <title>Thousands of microbial genomes shed light on interconnected biogeochemical processes in an aquifer system.</title>
        <authorList>
            <person name="Anantharaman K."/>
            <person name="Brown C.T."/>
            <person name="Hug L.A."/>
            <person name="Sharon I."/>
            <person name="Castelle C.J."/>
            <person name="Probst A.J."/>
            <person name="Thomas B.C."/>
            <person name="Singh A."/>
            <person name="Wilkins M.J."/>
            <person name="Karaoz U."/>
            <person name="Brodie E.L."/>
            <person name="Williams K.H."/>
            <person name="Hubbard S.S."/>
            <person name="Banfield J.F."/>
        </authorList>
    </citation>
    <scope>NUCLEOTIDE SEQUENCE [LARGE SCALE GENOMIC DNA]</scope>
</reference>
<dbReference type="AlphaFoldDB" id="A0A1G2FXA6"/>